<gene>
    <name evidence="1" type="ORF">NDU88_000566</name>
</gene>
<evidence type="ECO:0000313" key="2">
    <source>
        <dbReference type="Proteomes" id="UP001066276"/>
    </source>
</evidence>
<proteinExistence type="predicted"/>
<comment type="caution">
    <text evidence="1">The sequence shown here is derived from an EMBL/GenBank/DDBJ whole genome shotgun (WGS) entry which is preliminary data.</text>
</comment>
<dbReference type="Proteomes" id="UP001066276">
    <property type="component" value="Chromosome 2_2"/>
</dbReference>
<evidence type="ECO:0000313" key="1">
    <source>
        <dbReference type="EMBL" id="KAJ1191250.1"/>
    </source>
</evidence>
<name>A0AAV7USN9_PLEWA</name>
<dbReference type="AlphaFoldDB" id="A0AAV7USN9"/>
<accession>A0AAV7USN9</accession>
<sequence>GKCPKINLTPHPPKPPLPRCDPCLRGRYPCVTLAPKNKFPVPSGFCPLGGRLT</sequence>
<reference evidence="1" key="1">
    <citation type="journal article" date="2022" name="bioRxiv">
        <title>Sequencing and chromosome-scale assembly of the giantPleurodeles waltlgenome.</title>
        <authorList>
            <person name="Brown T."/>
            <person name="Elewa A."/>
            <person name="Iarovenko S."/>
            <person name="Subramanian E."/>
            <person name="Araus A.J."/>
            <person name="Petzold A."/>
            <person name="Susuki M."/>
            <person name="Suzuki K.-i.T."/>
            <person name="Hayashi T."/>
            <person name="Toyoda A."/>
            <person name="Oliveira C."/>
            <person name="Osipova E."/>
            <person name="Leigh N.D."/>
            <person name="Simon A."/>
            <person name="Yun M.H."/>
        </authorList>
    </citation>
    <scope>NUCLEOTIDE SEQUENCE</scope>
    <source>
        <strain evidence="1">20211129_DDA</strain>
        <tissue evidence="1">Liver</tissue>
    </source>
</reference>
<keyword evidence="2" id="KW-1185">Reference proteome</keyword>
<dbReference type="EMBL" id="JANPWB010000004">
    <property type="protein sequence ID" value="KAJ1191250.1"/>
    <property type="molecule type" value="Genomic_DNA"/>
</dbReference>
<organism evidence="1 2">
    <name type="scientific">Pleurodeles waltl</name>
    <name type="common">Iberian ribbed newt</name>
    <dbReference type="NCBI Taxonomy" id="8319"/>
    <lineage>
        <taxon>Eukaryota</taxon>
        <taxon>Metazoa</taxon>
        <taxon>Chordata</taxon>
        <taxon>Craniata</taxon>
        <taxon>Vertebrata</taxon>
        <taxon>Euteleostomi</taxon>
        <taxon>Amphibia</taxon>
        <taxon>Batrachia</taxon>
        <taxon>Caudata</taxon>
        <taxon>Salamandroidea</taxon>
        <taxon>Salamandridae</taxon>
        <taxon>Pleurodelinae</taxon>
        <taxon>Pleurodeles</taxon>
    </lineage>
</organism>
<protein>
    <submittedName>
        <fullName evidence="1">Uncharacterized protein</fullName>
    </submittedName>
</protein>
<feature type="non-terminal residue" evidence="1">
    <location>
        <position position="1"/>
    </location>
</feature>